<sequence length="298" mass="33252">MRDGVTASQVALPAGHWPCILDFLVERFPGVRAADWVDRIQAGDVVDASGRAVAARQAYVPHGKLYYYRTVADESPNAAQATVLFEDEHLVVADKPHFLPVTPSGPYLQETLLIRLRRQLGLAALTPLHRIDRETAGVVLFAKQPAFRGAYQTLFAGRKVMKQYQALASSDTRLQFPLHRTSTLLASDHFMQMREADARDGAKPNAHTEIELMETRGPWARYRLRPSTGKRHQLRVHMAALGLPILGDRIYPNLLGRGEDETTNPLRLLAASVAFRDPISGEERCFASRRQLRFPGPG</sequence>
<dbReference type="PANTHER" id="PTHR21600">
    <property type="entry name" value="MITOCHONDRIAL RNA PSEUDOURIDINE SYNTHASE"/>
    <property type="match status" value="1"/>
</dbReference>
<proteinExistence type="predicted"/>
<evidence type="ECO:0000313" key="3">
    <source>
        <dbReference type="Proteomes" id="UP000318199"/>
    </source>
</evidence>
<dbReference type="GO" id="GO:0140098">
    <property type="term" value="F:catalytic activity, acting on RNA"/>
    <property type="evidence" value="ECO:0007669"/>
    <property type="project" value="UniProtKB-ARBA"/>
</dbReference>
<evidence type="ECO:0000259" key="1">
    <source>
        <dbReference type="Pfam" id="PF00849"/>
    </source>
</evidence>
<protein>
    <submittedName>
        <fullName evidence="2">Pseudouridine synthase</fullName>
    </submittedName>
</protein>
<dbReference type="AlphaFoldDB" id="A0A562ZJJ5"/>
<gene>
    <name evidence="2" type="ORF">FN976_22180</name>
</gene>
<name>A0A562ZJJ5_9BURK</name>
<keyword evidence="3" id="KW-1185">Reference proteome</keyword>
<dbReference type="PROSITE" id="PS01129">
    <property type="entry name" value="PSI_RLU"/>
    <property type="match status" value="1"/>
</dbReference>
<dbReference type="InterPro" id="IPR006145">
    <property type="entry name" value="PsdUridine_synth_RsuA/RluA"/>
</dbReference>
<dbReference type="InterPro" id="IPR020103">
    <property type="entry name" value="PsdUridine_synth_cat_dom_sf"/>
</dbReference>
<dbReference type="OrthoDB" id="9785808at2"/>
<dbReference type="Proteomes" id="UP000318199">
    <property type="component" value="Unassembled WGS sequence"/>
</dbReference>
<dbReference type="GO" id="GO:0000455">
    <property type="term" value="P:enzyme-directed rRNA pseudouridine synthesis"/>
    <property type="evidence" value="ECO:0007669"/>
    <property type="project" value="TreeGrafter"/>
</dbReference>
<reference evidence="2 3" key="1">
    <citation type="submission" date="2019-07" db="EMBL/GenBank/DDBJ databases">
        <title>Caenimonas sedimenti sp. nov., isolated from activated sludge.</title>
        <authorList>
            <person name="Xu J."/>
        </authorList>
    </citation>
    <scope>NUCLEOTIDE SEQUENCE [LARGE SCALE GENOMIC DNA]</scope>
    <source>
        <strain evidence="2 3">HX-9-20</strain>
    </source>
</reference>
<dbReference type="GO" id="GO:0009982">
    <property type="term" value="F:pseudouridine synthase activity"/>
    <property type="evidence" value="ECO:0007669"/>
    <property type="project" value="InterPro"/>
</dbReference>
<dbReference type="Gene3D" id="3.30.2350.10">
    <property type="entry name" value="Pseudouridine synthase"/>
    <property type="match status" value="1"/>
</dbReference>
<dbReference type="InterPro" id="IPR050188">
    <property type="entry name" value="RluA_PseudoU_synthase"/>
</dbReference>
<accession>A0A562ZJJ5</accession>
<dbReference type="InterPro" id="IPR006224">
    <property type="entry name" value="PsdUridine_synth_RluA-like_CS"/>
</dbReference>
<dbReference type="Pfam" id="PF00849">
    <property type="entry name" value="PseudoU_synth_2"/>
    <property type="match status" value="1"/>
</dbReference>
<comment type="caution">
    <text evidence="2">The sequence shown here is derived from an EMBL/GenBank/DDBJ whole genome shotgun (WGS) entry which is preliminary data.</text>
</comment>
<dbReference type="PANTHER" id="PTHR21600:SF84">
    <property type="entry name" value="PSEUDOURIDINE SYNTHASE RSUA_RLUA-LIKE DOMAIN-CONTAINING PROTEIN"/>
    <property type="match status" value="1"/>
</dbReference>
<dbReference type="GO" id="GO:0003723">
    <property type="term" value="F:RNA binding"/>
    <property type="evidence" value="ECO:0007669"/>
    <property type="project" value="InterPro"/>
</dbReference>
<organism evidence="2 3">
    <name type="scientific">Caenimonas sedimenti</name>
    <dbReference type="NCBI Taxonomy" id="2596921"/>
    <lineage>
        <taxon>Bacteria</taxon>
        <taxon>Pseudomonadati</taxon>
        <taxon>Pseudomonadota</taxon>
        <taxon>Betaproteobacteria</taxon>
        <taxon>Burkholderiales</taxon>
        <taxon>Comamonadaceae</taxon>
        <taxon>Caenimonas</taxon>
    </lineage>
</organism>
<dbReference type="SUPFAM" id="SSF55120">
    <property type="entry name" value="Pseudouridine synthase"/>
    <property type="match status" value="1"/>
</dbReference>
<dbReference type="EMBL" id="VOBQ01000018">
    <property type="protein sequence ID" value="TWO68759.1"/>
    <property type="molecule type" value="Genomic_DNA"/>
</dbReference>
<evidence type="ECO:0000313" key="2">
    <source>
        <dbReference type="EMBL" id="TWO68759.1"/>
    </source>
</evidence>
<feature type="domain" description="Pseudouridine synthase RsuA/RluA-like" evidence="1">
    <location>
        <begin position="89"/>
        <end position="240"/>
    </location>
</feature>